<dbReference type="Gene3D" id="3.40.630.40">
    <property type="entry name" value="Zn-dependent exopeptidases"/>
    <property type="match status" value="1"/>
</dbReference>
<dbReference type="EC" id="3.5.1.28" evidence="4"/>
<dbReference type="GO" id="GO:0008745">
    <property type="term" value="F:N-acetylmuramoyl-L-alanine amidase activity"/>
    <property type="evidence" value="ECO:0007669"/>
    <property type="project" value="UniProtKB-EC"/>
</dbReference>
<dbReference type="SUPFAM" id="SSF53187">
    <property type="entry name" value="Zn-dependent exopeptidases"/>
    <property type="match status" value="1"/>
</dbReference>
<protein>
    <submittedName>
        <fullName evidence="4">N-acetylmuramoyl-L-alanine amidase</fullName>
        <ecNumber evidence="4">3.5.1.28</ecNumber>
    </submittedName>
</protein>
<feature type="signal peptide" evidence="2">
    <location>
        <begin position="1"/>
        <end position="19"/>
    </location>
</feature>
<dbReference type="EMBL" id="DXAW01000093">
    <property type="protein sequence ID" value="HIZ85866.1"/>
    <property type="molecule type" value="Genomic_DNA"/>
</dbReference>
<dbReference type="CDD" id="cd00063">
    <property type="entry name" value="FN3"/>
    <property type="match status" value="1"/>
</dbReference>
<comment type="caution">
    <text evidence="4">The sequence shown here is derived from an EMBL/GenBank/DDBJ whole genome shotgun (WGS) entry which is preliminary data.</text>
</comment>
<dbReference type="InterPro" id="IPR002508">
    <property type="entry name" value="MurNAc-LAA_cat"/>
</dbReference>
<dbReference type="InterPro" id="IPR036116">
    <property type="entry name" value="FN3_sf"/>
</dbReference>
<proteinExistence type="predicted"/>
<evidence type="ECO:0000256" key="2">
    <source>
        <dbReference type="SAM" id="SignalP"/>
    </source>
</evidence>
<dbReference type="SUPFAM" id="SSF49265">
    <property type="entry name" value="Fibronectin type III"/>
    <property type="match status" value="1"/>
</dbReference>
<dbReference type="AlphaFoldDB" id="A0A9D2KAE4"/>
<keyword evidence="2" id="KW-0732">Signal</keyword>
<dbReference type="GO" id="GO:0009253">
    <property type="term" value="P:peptidoglycan catabolic process"/>
    <property type="evidence" value="ECO:0007669"/>
    <property type="project" value="InterPro"/>
</dbReference>
<dbReference type="InterPro" id="IPR033803">
    <property type="entry name" value="CBD-like_Golvesin-Xly"/>
</dbReference>
<accession>A0A9D2KAE4</accession>
<feature type="chain" id="PRO_5038604758" evidence="2">
    <location>
        <begin position="20"/>
        <end position="1010"/>
    </location>
</feature>
<feature type="domain" description="Fibronectin type-III" evidence="3">
    <location>
        <begin position="567"/>
        <end position="670"/>
    </location>
</feature>
<reference evidence="4" key="2">
    <citation type="submission" date="2021-04" db="EMBL/GenBank/DDBJ databases">
        <authorList>
            <person name="Gilroy R."/>
        </authorList>
    </citation>
    <scope>NUCLEOTIDE SEQUENCE</scope>
    <source>
        <strain evidence="4">Gambia16-554</strain>
    </source>
</reference>
<feature type="compositionally biased region" description="Polar residues" evidence="1">
    <location>
        <begin position="219"/>
        <end position="232"/>
    </location>
</feature>
<dbReference type="Pfam" id="PF01520">
    <property type="entry name" value="Amidase_3"/>
    <property type="match status" value="1"/>
</dbReference>
<keyword evidence="4" id="KW-0378">Hydrolase</keyword>
<reference evidence="4" key="1">
    <citation type="journal article" date="2021" name="PeerJ">
        <title>Extensive microbial diversity within the chicken gut microbiome revealed by metagenomics and culture.</title>
        <authorList>
            <person name="Gilroy R."/>
            <person name="Ravi A."/>
            <person name="Getino M."/>
            <person name="Pursley I."/>
            <person name="Horton D.L."/>
            <person name="Alikhan N.F."/>
            <person name="Baker D."/>
            <person name="Gharbi K."/>
            <person name="Hall N."/>
            <person name="Watson M."/>
            <person name="Adriaenssens E.M."/>
            <person name="Foster-Nyarko E."/>
            <person name="Jarju S."/>
            <person name="Secka A."/>
            <person name="Antonio M."/>
            <person name="Oren A."/>
            <person name="Chaudhuri R.R."/>
            <person name="La Ragione R."/>
            <person name="Hildebrand F."/>
            <person name="Pallen M.J."/>
        </authorList>
    </citation>
    <scope>NUCLEOTIDE SEQUENCE</scope>
    <source>
        <strain evidence="4">Gambia16-554</strain>
    </source>
</reference>
<evidence type="ECO:0000313" key="4">
    <source>
        <dbReference type="EMBL" id="HIZ85866.1"/>
    </source>
</evidence>
<dbReference type="Proteomes" id="UP000824115">
    <property type="component" value="Unassembled WGS sequence"/>
</dbReference>
<sequence>MRYLLSAIFAAAACGISWAESETAALRLHADSVNAYLSKKASITSTVEVDTFYIKGRCLEICLTNTVKDYPLRAEDISAMEDILRTRLPEEYRNHRISLTVDGEDIGRYISGYMSGNEYRGHKLKPGRRWISSPLPSITEGLNGRNIALWASHGYYYSNNEDRWKWQRAPFFTTVEDLLTQSIVTGFLAPMLENAGAHIVMPRERDIQTCEIVVDNGSPYYSETDSPETTGSAWKDSPRPGFSDTADFYLPGENPFASGTARMAECSSKSHVSASYTPDFPESGNYAVYISYQSLPGSSDAIYTVIHSGGEKHFTVDQSMGGGMWVYLGTFHFTKGDNRQGVSVSNKGKGIITTDAVRFGGGYGNIIRGSRTSGVPKYAEAARYWLQWSGFPESIYSPNTGTDDYKDDYMSRGAWVNYMKDSLNIPIDAAVAIHTDAGSTIKDSIIGTLAIYKEESEGSRLYTDGSPRITARELADIVQTSIVDDIRKHYRSDWTRRGLWDRSYVEARVPDIPTVLIELLSHQNYQDMQCALDPEFKFIVSRAIYKGILRYMSYISGGKPYTVQPLPVRNLNAAITDKLPDRAAVHLTWSPRQDTDDPSAEPDSYIVYRRVTDISDSETPGFDNGTPVSSSEYTDTVAPGRIYSYKIVAVNKGGISFPSEILSAGYLPDAKTALVVNGFTDVSAALPYLSDIAYIGAQYGFDRSENWIHDDRPGYGASYMDYGPAPVAGNNFDYPLIHGKALMRNGLSFCSISLESLTNAQTDISAYEMLDLMTGNSALSLNDTLMSVIGTYLRNGGNLLISGSGIGKSVNYDFNKEYPLSQYAGNIQQTMEMAATTLYGLKDSIERADTSLTGIIDSTACRLSRLSATDISLLYKALSSYSRKNDPSYTSYRFAADTLGYIWSNGNASSLGGIISVRNHAGIFPDTTAHLSFPTGPNPDRFYVQSPDAILPSGPASCTFLRYTGSNTSAATAFEGDGFRCVSIGFPIEALTSQQQADDLMCEVIEFLFR</sequence>
<dbReference type="Gene3D" id="2.60.40.10">
    <property type="entry name" value="Immunoglobulins"/>
    <property type="match status" value="1"/>
</dbReference>
<feature type="region of interest" description="Disordered" evidence="1">
    <location>
        <begin position="218"/>
        <end position="239"/>
    </location>
</feature>
<evidence type="ECO:0000256" key="1">
    <source>
        <dbReference type="SAM" id="MobiDB-lite"/>
    </source>
</evidence>
<dbReference type="PROSITE" id="PS50853">
    <property type="entry name" value="FN3"/>
    <property type="match status" value="1"/>
</dbReference>
<evidence type="ECO:0000313" key="5">
    <source>
        <dbReference type="Proteomes" id="UP000824115"/>
    </source>
</evidence>
<organism evidence="4 5">
    <name type="scientific">Candidatus Coprenecus stercoravium</name>
    <dbReference type="NCBI Taxonomy" id="2840735"/>
    <lineage>
        <taxon>Bacteria</taxon>
        <taxon>Pseudomonadati</taxon>
        <taxon>Bacteroidota</taxon>
        <taxon>Bacteroidia</taxon>
        <taxon>Bacteroidales</taxon>
        <taxon>Rikenellaceae</taxon>
        <taxon>Rikenellaceae incertae sedis</taxon>
        <taxon>Candidatus Coprenecus</taxon>
    </lineage>
</organism>
<gene>
    <name evidence="4" type="ORF">IAC04_05200</name>
</gene>
<dbReference type="Pfam" id="PF25275">
    <property type="entry name" value="Golvesin_C"/>
    <property type="match status" value="1"/>
</dbReference>
<dbReference type="InterPro" id="IPR003961">
    <property type="entry name" value="FN3_dom"/>
</dbReference>
<dbReference type="InterPro" id="IPR013783">
    <property type="entry name" value="Ig-like_fold"/>
</dbReference>
<name>A0A9D2KAE4_9BACT</name>
<dbReference type="Gene3D" id="2.60.120.260">
    <property type="entry name" value="Galactose-binding domain-like"/>
    <property type="match status" value="1"/>
</dbReference>
<evidence type="ECO:0000259" key="3">
    <source>
        <dbReference type="PROSITE" id="PS50853"/>
    </source>
</evidence>